<dbReference type="InterPro" id="IPR005194">
    <property type="entry name" value="Glyco_hydro_65_C"/>
</dbReference>
<evidence type="ECO:0000313" key="5">
    <source>
        <dbReference type="EMBL" id="KRM34496.1"/>
    </source>
</evidence>
<evidence type="ECO:0000259" key="4">
    <source>
        <dbReference type="Pfam" id="PF03636"/>
    </source>
</evidence>
<dbReference type="EMBL" id="AZGN01000003">
    <property type="protein sequence ID" value="KRM34496.1"/>
    <property type="molecule type" value="Genomic_DNA"/>
</dbReference>
<sequence length="757" mass="87439">MKRIFEVDPWRVETHQFNQEDKRLQESMTAIGNDYMGMRGNFEEGYSGDTLQGTYLAGVWFPDKTRVGWWKNGYPKYFGKSLNAPSFIGIGITVNGEKLDLAKVKFSDFYLSLDMHQGLLSRSFVYHGHDVDVKFEFERFLHINLKEAALIKVKATVLKGHAKIDFDSTLDGTIVNEDSNYDEHFWMSLGENDSDRTIQVKTKPNPYKVPQFTVLLKEGLRHDNEKIEGRVSTEEAKLSEKVSVELEEGQSYDLEKDVIVVTSRDVEDANQLAKANELMEKLQSKSFDENLADHTASWQKRWSKSDVVIAGDDAAQQGIRFNILQLFMTYYGEDKRLNVGPKGFTGEKYGGATYWDTEAYIVPMYLSVTDPAVTRALLQYRHDQLAGAYHNAAQQGLKGALFPMVTFNGIECHNEWEITFEEIHRNADIPFAIYQYTNYTGDESYVKNEGMDVLVGTARFWADRVHFSKLRNKYVLHGVTGPNEYENNVNNNWFTNTMAKWLLEYTLERLPKATKEAQVRVNVSDEEKAHWKDIADNMYLGEDKKRGIFLQQDDFLDKDIRPVSTIPENERPINQHWSWDKILRSPFIKQADVLQGIYFLNDRYTKEQKEKNFDFYEPLTVHESSLSPSIHSILAAELGKKEKAVELYERTARLDLDNYNNDTSDGLHITSMSGSWLAIVQGFAGMRYDHDQLKFNPFIPKNWDHYSFKINYRGRLIEVYVDHQEIKLTLIEGQTIDVWVKGEKVTLKKGESKCLKA</sequence>
<dbReference type="SUPFAM" id="SSF74650">
    <property type="entry name" value="Galactose mutarotase-like"/>
    <property type="match status" value="1"/>
</dbReference>
<dbReference type="InterPro" id="IPR012341">
    <property type="entry name" value="6hp_glycosidase-like_sf"/>
</dbReference>
<evidence type="ECO:0000256" key="1">
    <source>
        <dbReference type="ARBA" id="ARBA00006768"/>
    </source>
</evidence>
<dbReference type="SUPFAM" id="SSF48208">
    <property type="entry name" value="Six-hairpin glycosidases"/>
    <property type="match status" value="1"/>
</dbReference>
<dbReference type="Gene3D" id="2.60.420.10">
    <property type="entry name" value="Maltose phosphorylase, domain 3"/>
    <property type="match status" value="1"/>
</dbReference>
<dbReference type="NCBIfam" id="NF010380">
    <property type="entry name" value="PRK13807.1"/>
    <property type="match status" value="1"/>
</dbReference>
<name>A0ABR5PSF6_9LACO</name>
<dbReference type="PIRSF" id="PIRSF036289">
    <property type="entry name" value="Glycosyl_hydrolase_malt_phosph"/>
    <property type="match status" value="1"/>
</dbReference>
<proteinExistence type="inferred from homology"/>
<dbReference type="Pfam" id="PF03632">
    <property type="entry name" value="Glyco_hydro_65m"/>
    <property type="match status" value="1"/>
</dbReference>
<organism evidence="5 6">
    <name type="scientific">Lactobacillus intestinalis DSM 6629</name>
    <dbReference type="NCBI Taxonomy" id="1423761"/>
    <lineage>
        <taxon>Bacteria</taxon>
        <taxon>Bacillati</taxon>
        <taxon>Bacillota</taxon>
        <taxon>Bacilli</taxon>
        <taxon>Lactobacillales</taxon>
        <taxon>Lactobacillaceae</taxon>
        <taxon>Lactobacillus</taxon>
    </lineage>
</organism>
<dbReference type="PANTHER" id="PTHR11051:SF14">
    <property type="entry name" value="MALTOSE PHOSPHORYLASE"/>
    <property type="match status" value="1"/>
</dbReference>
<comment type="similarity">
    <text evidence="1">Belongs to the glycosyl hydrolase 65 family.</text>
</comment>
<dbReference type="Gene3D" id="2.70.98.40">
    <property type="entry name" value="Glycoside hydrolase, family 65, N-terminal domain"/>
    <property type="match status" value="1"/>
</dbReference>
<dbReference type="Proteomes" id="UP000051735">
    <property type="component" value="Unassembled WGS sequence"/>
</dbReference>
<reference evidence="5 6" key="1">
    <citation type="journal article" date="2015" name="Genome Announc.">
        <title>Expanding the biotechnology potential of lactobacilli through comparative genomics of 213 strains and associated genera.</title>
        <authorList>
            <person name="Sun Z."/>
            <person name="Harris H.M."/>
            <person name="McCann A."/>
            <person name="Guo C."/>
            <person name="Argimon S."/>
            <person name="Zhang W."/>
            <person name="Yang X."/>
            <person name="Jeffery I.B."/>
            <person name="Cooney J.C."/>
            <person name="Kagawa T.F."/>
            <person name="Liu W."/>
            <person name="Song Y."/>
            <person name="Salvetti E."/>
            <person name="Wrobel A."/>
            <person name="Rasinkangas P."/>
            <person name="Parkhill J."/>
            <person name="Rea M.C."/>
            <person name="O'Sullivan O."/>
            <person name="Ritari J."/>
            <person name="Douillard F.P."/>
            <person name="Paul Ross R."/>
            <person name="Yang R."/>
            <person name="Briner A.E."/>
            <person name="Felis G.E."/>
            <person name="de Vos W.M."/>
            <person name="Barrangou R."/>
            <person name="Klaenhammer T.R."/>
            <person name="Caufield P.W."/>
            <person name="Cui Y."/>
            <person name="Zhang H."/>
            <person name="O'Toole P.W."/>
        </authorList>
    </citation>
    <scope>NUCLEOTIDE SEQUENCE [LARGE SCALE GENOMIC DNA]</scope>
    <source>
        <strain evidence="5 6">DSM 6629</strain>
    </source>
</reference>
<dbReference type="InterPro" id="IPR008928">
    <property type="entry name" value="6-hairpin_glycosidase_sf"/>
</dbReference>
<dbReference type="InterPro" id="IPR011013">
    <property type="entry name" value="Gal_mutarotase_sf_dom"/>
</dbReference>
<dbReference type="Pfam" id="PF03633">
    <property type="entry name" value="Glyco_hydro_65C"/>
    <property type="match status" value="1"/>
</dbReference>
<dbReference type="InterPro" id="IPR005195">
    <property type="entry name" value="Glyco_hydro_65_M"/>
</dbReference>
<feature type="domain" description="Glycoside hydrolase family 65 N-terminal" evidence="4">
    <location>
        <begin position="14"/>
        <end position="264"/>
    </location>
</feature>
<dbReference type="Gene3D" id="1.50.10.10">
    <property type="match status" value="1"/>
</dbReference>
<evidence type="ECO:0000313" key="6">
    <source>
        <dbReference type="Proteomes" id="UP000051735"/>
    </source>
</evidence>
<protein>
    <submittedName>
        <fullName evidence="5">Maltose phosphorylase</fullName>
    </submittedName>
</protein>
<dbReference type="PANTHER" id="PTHR11051">
    <property type="entry name" value="GLYCOSYL HYDROLASE-RELATED"/>
    <property type="match status" value="1"/>
</dbReference>
<feature type="domain" description="Glycoside hydrolase family 65 central catalytic" evidence="2">
    <location>
        <begin position="320"/>
        <end position="676"/>
    </location>
</feature>
<accession>A0ABR5PSF6</accession>
<dbReference type="InterPro" id="IPR005196">
    <property type="entry name" value="Glyco_hydro_65_N"/>
</dbReference>
<keyword evidence="6" id="KW-1185">Reference proteome</keyword>
<dbReference type="RefSeq" id="WP_057808940.1">
    <property type="nucleotide sequence ID" value="NZ_AZGN01000003.1"/>
</dbReference>
<dbReference type="GeneID" id="75117301"/>
<feature type="domain" description="Glycoside hydrolase family 65 C-terminal" evidence="3">
    <location>
        <begin position="686"/>
        <end position="747"/>
    </location>
</feature>
<dbReference type="Pfam" id="PF03636">
    <property type="entry name" value="Glyco_hydro_65N"/>
    <property type="match status" value="1"/>
</dbReference>
<gene>
    <name evidence="5" type="ORF">FC44_GL001207</name>
</gene>
<comment type="caution">
    <text evidence="5">The sequence shown here is derived from an EMBL/GenBank/DDBJ whole genome shotgun (WGS) entry which is preliminary data.</text>
</comment>
<evidence type="ECO:0000259" key="2">
    <source>
        <dbReference type="Pfam" id="PF03632"/>
    </source>
</evidence>
<dbReference type="InterPro" id="IPR037018">
    <property type="entry name" value="GH65_N"/>
</dbReference>
<dbReference type="InterPro" id="IPR017045">
    <property type="entry name" value="Malt_Pase/Glycosyl_Hdrlase"/>
</dbReference>
<evidence type="ECO:0000259" key="3">
    <source>
        <dbReference type="Pfam" id="PF03633"/>
    </source>
</evidence>